<gene>
    <name evidence="1" type="ORF">SEPMUDRAFT_108656</name>
</gene>
<dbReference type="AlphaFoldDB" id="N1QF70"/>
<keyword evidence="2" id="KW-1185">Reference proteome</keyword>
<reference evidence="1 2" key="1">
    <citation type="journal article" date="2012" name="PLoS Pathog.">
        <title>Diverse lifestyles and strategies of plant pathogenesis encoded in the genomes of eighteen Dothideomycetes fungi.</title>
        <authorList>
            <person name="Ohm R.A."/>
            <person name="Feau N."/>
            <person name="Henrissat B."/>
            <person name="Schoch C.L."/>
            <person name="Horwitz B.A."/>
            <person name="Barry K.W."/>
            <person name="Condon B.J."/>
            <person name="Copeland A.C."/>
            <person name="Dhillon B."/>
            <person name="Glaser F."/>
            <person name="Hesse C.N."/>
            <person name="Kosti I."/>
            <person name="LaButti K."/>
            <person name="Lindquist E.A."/>
            <person name="Lucas S."/>
            <person name="Salamov A.A."/>
            <person name="Bradshaw R.E."/>
            <person name="Ciuffetti L."/>
            <person name="Hamelin R.C."/>
            <person name="Kema G.H.J."/>
            <person name="Lawrence C."/>
            <person name="Scott J.A."/>
            <person name="Spatafora J.W."/>
            <person name="Turgeon B.G."/>
            <person name="de Wit P.J.G.M."/>
            <person name="Zhong S."/>
            <person name="Goodwin S.B."/>
            <person name="Grigoriev I.V."/>
        </authorList>
    </citation>
    <scope>NUCLEOTIDE SEQUENCE [LARGE SCALE GENOMIC DNA]</scope>
    <source>
        <strain evidence="1 2">SO2202</strain>
    </source>
</reference>
<dbReference type="GeneID" id="27897883"/>
<dbReference type="Proteomes" id="UP000016931">
    <property type="component" value="Unassembled WGS sequence"/>
</dbReference>
<dbReference type="HOGENOM" id="CLU_891889_0_0_1"/>
<protein>
    <submittedName>
        <fullName evidence="1">Uncharacterized protein</fullName>
    </submittedName>
</protein>
<sequence>MSQLLRAPSKSVALFLPAVCFSSCKKCGKLESRADLAMLFMTLFYTTTLSTCTRRVTQLRPEKGPQETALKIQESTTMFLYALEMDIAITIEKQYESFEKLGLLFLYQGQKSSSKDQLPVLPTYPACLIRMFTFSDGTVDPLEKALMKQADAPIPHIMNGWLDACHSIATHLIASLPDVMRKGYLVHFTTVQRHKIDQWLVYHDHVDDLLQDARNMNLEEIEALETSACTIGWIVQSELRIRSTKRGMDKRVSLPIEPMNKYACTTFGAVIDMNFRGQLCVYKVGLRCAALIDLVVREACSIAQSVERSTAT</sequence>
<organism evidence="1 2">
    <name type="scientific">Sphaerulina musiva (strain SO2202)</name>
    <name type="common">Poplar stem canker fungus</name>
    <name type="synonym">Septoria musiva</name>
    <dbReference type="NCBI Taxonomy" id="692275"/>
    <lineage>
        <taxon>Eukaryota</taxon>
        <taxon>Fungi</taxon>
        <taxon>Dikarya</taxon>
        <taxon>Ascomycota</taxon>
        <taxon>Pezizomycotina</taxon>
        <taxon>Dothideomycetes</taxon>
        <taxon>Dothideomycetidae</taxon>
        <taxon>Mycosphaerellales</taxon>
        <taxon>Mycosphaerellaceae</taxon>
        <taxon>Sphaerulina</taxon>
    </lineage>
</organism>
<accession>N1QF70</accession>
<dbReference type="RefSeq" id="XP_016759938.1">
    <property type="nucleotide sequence ID" value="XM_016900746.1"/>
</dbReference>
<proteinExistence type="predicted"/>
<dbReference type="EMBL" id="KB456265">
    <property type="protein sequence ID" value="EMF11817.1"/>
    <property type="molecule type" value="Genomic_DNA"/>
</dbReference>
<evidence type="ECO:0000313" key="2">
    <source>
        <dbReference type="Proteomes" id="UP000016931"/>
    </source>
</evidence>
<evidence type="ECO:0000313" key="1">
    <source>
        <dbReference type="EMBL" id="EMF11817.1"/>
    </source>
</evidence>
<name>N1QF70_SPHMS</name>